<dbReference type="Gene3D" id="3.90.640.90">
    <property type="entry name" value="Anti-proliferative protein, N-terminal domain"/>
    <property type="match status" value="1"/>
</dbReference>
<dbReference type="EMBL" id="CAKKLH010000318">
    <property type="protein sequence ID" value="CAH0111833.1"/>
    <property type="molecule type" value="Genomic_DNA"/>
</dbReference>
<protein>
    <recommendedName>
        <fullName evidence="3">Anti-proliferative protein domain-containing protein</fullName>
    </recommendedName>
</protein>
<comment type="caution">
    <text evidence="4">The sequence shown here is derived from an EMBL/GenBank/DDBJ whole genome shotgun (WGS) entry which is preliminary data.</text>
</comment>
<dbReference type="InterPro" id="IPR033332">
    <property type="entry name" value="BTG"/>
</dbReference>
<comment type="similarity">
    <text evidence="1">Belongs to the BTG family.</text>
</comment>
<gene>
    <name evidence="4" type="ORF">DGAL_LOCUS15490</name>
</gene>
<feature type="compositionally biased region" description="Low complexity" evidence="2">
    <location>
        <begin position="159"/>
        <end position="177"/>
    </location>
</feature>
<dbReference type="OrthoDB" id="19928at2759"/>
<sequence length="266" mass="30336">MKEEIEAAALFITQLVSQSSQLANLSEERLQTFKRHLVRLFEERFHDHWFPERPQRGQAFRCIRLNGGSRPDPLIQKAAFETGIEYCDLRLPVEFTMWVDPREVSCRFGEHEGSYCTVASFENEIDAKAVAGSTLAPLQVVTDNDRSLTVPHQQQISPRRSNTSSIRSGGSRGSLSPVSPPRATIQQQQQQYRLNCFYPNYDPSHKGWYPVPATSSYSSLSPPPPMALNYHAPKSRFVQQQHPWGLAYVPTVRYLNNWPMGQMVKV</sequence>
<dbReference type="GO" id="GO:0005737">
    <property type="term" value="C:cytoplasm"/>
    <property type="evidence" value="ECO:0007669"/>
    <property type="project" value="TreeGrafter"/>
</dbReference>
<dbReference type="PRINTS" id="PR00310">
    <property type="entry name" value="ANTIPRLFBTG1"/>
</dbReference>
<dbReference type="SMART" id="SM00099">
    <property type="entry name" value="btg1"/>
    <property type="match status" value="1"/>
</dbReference>
<keyword evidence="5" id="KW-1185">Reference proteome</keyword>
<dbReference type="AlphaFoldDB" id="A0A8J2WNY0"/>
<dbReference type="Pfam" id="PF07742">
    <property type="entry name" value="BTG"/>
    <property type="match status" value="1"/>
</dbReference>
<evidence type="ECO:0000313" key="4">
    <source>
        <dbReference type="EMBL" id="CAH0111833.1"/>
    </source>
</evidence>
<dbReference type="FunFam" id="3.90.640.90:FF:000002">
    <property type="entry name" value="BTG anti-proliferation factor 4"/>
    <property type="match status" value="1"/>
</dbReference>
<feature type="region of interest" description="Disordered" evidence="2">
    <location>
        <begin position="147"/>
        <end position="184"/>
    </location>
</feature>
<accession>A0A8J2WNY0</accession>
<dbReference type="InterPro" id="IPR036054">
    <property type="entry name" value="BTG-like_sf"/>
</dbReference>
<evidence type="ECO:0000256" key="1">
    <source>
        <dbReference type="ARBA" id="ARBA00007989"/>
    </source>
</evidence>
<dbReference type="PANTHER" id="PTHR22978">
    <property type="entry name" value="B-CELL TRANSLOCATION GENE"/>
    <property type="match status" value="1"/>
</dbReference>
<dbReference type="Proteomes" id="UP000789390">
    <property type="component" value="Unassembled WGS sequence"/>
</dbReference>
<feature type="domain" description="Anti-proliferative protein" evidence="3">
    <location>
        <begin position="1"/>
        <end position="111"/>
    </location>
</feature>
<dbReference type="GO" id="GO:0005634">
    <property type="term" value="C:nucleus"/>
    <property type="evidence" value="ECO:0007669"/>
    <property type="project" value="TreeGrafter"/>
</dbReference>
<evidence type="ECO:0000259" key="3">
    <source>
        <dbReference type="SMART" id="SM00099"/>
    </source>
</evidence>
<dbReference type="GO" id="GO:0008285">
    <property type="term" value="P:negative regulation of cell population proliferation"/>
    <property type="evidence" value="ECO:0007669"/>
    <property type="project" value="TreeGrafter"/>
</dbReference>
<dbReference type="InterPro" id="IPR002087">
    <property type="entry name" value="Anti_prolifrtn"/>
</dbReference>
<dbReference type="SUPFAM" id="SSF160696">
    <property type="entry name" value="BTG domain-like"/>
    <property type="match status" value="1"/>
</dbReference>
<name>A0A8J2WNY0_9CRUS</name>
<evidence type="ECO:0000256" key="2">
    <source>
        <dbReference type="SAM" id="MobiDB-lite"/>
    </source>
</evidence>
<proteinExistence type="inferred from homology"/>
<evidence type="ECO:0000313" key="5">
    <source>
        <dbReference type="Proteomes" id="UP000789390"/>
    </source>
</evidence>
<organism evidence="4 5">
    <name type="scientific">Daphnia galeata</name>
    <dbReference type="NCBI Taxonomy" id="27404"/>
    <lineage>
        <taxon>Eukaryota</taxon>
        <taxon>Metazoa</taxon>
        <taxon>Ecdysozoa</taxon>
        <taxon>Arthropoda</taxon>
        <taxon>Crustacea</taxon>
        <taxon>Branchiopoda</taxon>
        <taxon>Diplostraca</taxon>
        <taxon>Cladocera</taxon>
        <taxon>Anomopoda</taxon>
        <taxon>Daphniidae</taxon>
        <taxon>Daphnia</taxon>
    </lineage>
</organism>
<reference evidence="4" key="1">
    <citation type="submission" date="2021-11" db="EMBL/GenBank/DDBJ databases">
        <authorList>
            <person name="Schell T."/>
        </authorList>
    </citation>
    <scope>NUCLEOTIDE SEQUENCE</scope>
    <source>
        <strain evidence="4">M5</strain>
    </source>
</reference>
<dbReference type="PANTHER" id="PTHR22978:SF22">
    <property type="entry name" value="BTG FAMILY PROTEIN"/>
    <property type="match status" value="1"/>
</dbReference>